<gene>
    <name evidence="3" type="ORF">RED65_14727</name>
</gene>
<proteinExistence type="predicted"/>
<reference evidence="3 4" key="1">
    <citation type="submission" date="2006-03" db="EMBL/GenBank/DDBJ databases">
        <authorList>
            <person name="Pinhassi J."/>
            <person name="Pedros-Alio C."/>
            <person name="Ferriera S."/>
            <person name="Johnson J."/>
            <person name="Kravitz S."/>
            <person name="Halpern A."/>
            <person name="Remington K."/>
            <person name="Beeson K."/>
            <person name="Tran B."/>
            <person name="Rogers Y.-H."/>
            <person name="Friedman R."/>
            <person name="Venter J.C."/>
        </authorList>
    </citation>
    <scope>NUCLEOTIDE SEQUENCE [LARGE SCALE GENOMIC DNA]</scope>
    <source>
        <strain evidence="3 4">RED65</strain>
    </source>
</reference>
<comment type="caution">
    <text evidence="3">The sequence shown here is derived from an EMBL/GenBank/DDBJ whole genome shotgun (WGS) entry which is preliminary data.</text>
</comment>
<dbReference type="OrthoDB" id="5622949at2"/>
<evidence type="ECO:0000313" key="3">
    <source>
        <dbReference type="EMBL" id="EAT12960.1"/>
    </source>
</evidence>
<dbReference type="Pfam" id="PF18914">
    <property type="entry name" value="DUF5666"/>
    <property type="match status" value="5"/>
</dbReference>
<dbReference type="RefSeq" id="WP_007018031.1">
    <property type="nucleotide sequence ID" value="NZ_CH724115.1"/>
</dbReference>
<dbReference type="EMBL" id="AAQH01000003">
    <property type="protein sequence ID" value="EAT12960.1"/>
    <property type="molecule type" value="Genomic_DNA"/>
</dbReference>
<feature type="domain" description="DUF5666" evidence="2">
    <location>
        <begin position="39"/>
        <end position="93"/>
    </location>
</feature>
<feature type="domain" description="DUF5666" evidence="2">
    <location>
        <begin position="170"/>
        <end position="228"/>
    </location>
</feature>
<sequence>MKKLIALPIVLSTSTALLSACGGSSTDVVTKDRAVQGTIDGFGSVIVDGVHYQSTSTEFEIDDTAGAESQLRVGQVVTVVGKDDGTEGVATRIIYDADIKGQVTAVNNQTGELEVLGQAVITNEMTVFSDLDLATIQVGQMVELSGYRDGTGQLIATFIEAETDTESEIKGTVANLDSANKTFSIEGLSIDYSSVASLELDEAELRNGMLVEVEGSVEAGVLVANEIEQEDIRQESEAGVEVDISGYISALDLEANTMVVANTTVSFNGDTEFDDADMSQLDLNLFVSVEGEFNSEGQLVAEEIEFADSVSVELEGPVTGVSGNTVTVMGIDIQVDTRTRIKDDRDDVQYFSAADISVDDYVEVRLTQNADGSYRALRLERDETETDDQGNATVEISGTIDISQIASGIISIAGLDIDITALASTASLTADANVEIGGTFNGSIVSATEVELDD</sequence>
<evidence type="ECO:0000313" key="4">
    <source>
        <dbReference type="Proteomes" id="UP000004263"/>
    </source>
</evidence>
<evidence type="ECO:0000259" key="2">
    <source>
        <dbReference type="Pfam" id="PF18914"/>
    </source>
</evidence>
<dbReference type="PROSITE" id="PS51257">
    <property type="entry name" value="PROKAR_LIPOPROTEIN"/>
    <property type="match status" value="1"/>
</dbReference>
<feature type="domain" description="DUF5666" evidence="2">
    <location>
        <begin position="315"/>
        <end position="380"/>
    </location>
</feature>
<organism evidence="3 4">
    <name type="scientific">Bermanella marisrubri</name>
    <dbReference type="NCBI Taxonomy" id="207949"/>
    <lineage>
        <taxon>Bacteria</taxon>
        <taxon>Pseudomonadati</taxon>
        <taxon>Pseudomonadota</taxon>
        <taxon>Gammaproteobacteria</taxon>
        <taxon>Oceanospirillales</taxon>
        <taxon>Oceanospirillaceae</taxon>
        <taxon>Bermanella</taxon>
    </lineage>
</organism>
<feature type="signal peptide" evidence="1">
    <location>
        <begin position="1"/>
        <end position="19"/>
    </location>
</feature>
<feature type="domain" description="DUF5666" evidence="2">
    <location>
        <begin position="246"/>
        <end position="305"/>
    </location>
</feature>
<keyword evidence="1" id="KW-0732">Signal</keyword>
<dbReference type="Proteomes" id="UP000004263">
    <property type="component" value="Unassembled WGS sequence"/>
</dbReference>
<dbReference type="AlphaFoldDB" id="Q1N4A5"/>
<evidence type="ECO:0000256" key="1">
    <source>
        <dbReference type="SAM" id="SignalP"/>
    </source>
</evidence>
<keyword evidence="4" id="KW-1185">Reference proteome</keyword>
<dbReference type="STRING" id="207949.RED65_14727"/>
<accession>Q1N4A5</accession>
<feature type="chain" id="PRO_5004194844" description="DUF5666 domain-containing protein" evidence="1">
    <location>
        <begin position="20"/>
        <end position="454"/>
    </location>
</feature>
<protein>
    <recommendedName>
        <fullName evidence="2">DUF5666 domain-containing protein</fullName>
    </recommendedName>
</protein>
<dbReference type="InterPro" id="IPR043724">
    <property type="entry name" value="DUF5666"/>
</dbReference>
<dbReference type="HOGENOM" id="CLU_035210_0_0_6"/>
<name>Q1N4A5_9GAMM</name>
<feature type="domain" description="DUF5666" evidence="2">
    <location>
        <begin position="100"/>
        <end position="160"/>
    </location>
</feature>